<keyword evidence="2" id="KW-1185">Reference proteome</keyword>
<sequence>MSIEIIKATQELKIKEAKSQAFFSLSRLSRIMAKKKKVNKKLNDSLIKQHKIENRIMMMMISKPNPNKSFDQMKSGSTCEILRDYKLNHMKRKPTLLPLTSIKRLYET</sequence>
<proteinExistence type="predicted"/>
<evidence type="ECO:0000313" key="1">
    <source>
        <dbReference type="EMBL" id="CRL00694.1"/>
    </source>
</evidence>
<accession>A0A1J1INM3</accession>
<protein>
    <submittedName>
        <fullName evidence="1">CLUMA_CG013953, isoform A</fullName>
    </submittedName>
</protein>
<dbReference type="EMBL" id="CVRI01000054">
    <property type="protein sequence ID" value="CRL00694.1"/>
    <property type="molecule type" value="Genomic_DNA"/>
</dbReference>
<gene>
    <name evidence="1" type="ORF">CLUMA_CG013953</name>
</gene>
<dbReference type="Proteomes" id="UP000183832">
    <property type="component" value="Unassembled WGS sequence"/>
</dbReference>
<evidence type="ECO:0000313" key="2">
    <source>
        <dbReference type="Proteomes" id="UP000183832"/>
    </source>
</evidence>
<reference evidence="1 2" key="1">
    <citation type="submission" date="2015-04" db="EMBL/GenBank/DDBJ databases">
        <authorList>
            <person name="Syromyatnikov M.Y."/>
            <person name="Popov V.N."/>
        </authorList>
    </citation>
    <scope>NUCLEOTIDE SEQUENCE [LARGE SCALE GENOMIC DNA]</scope>
</reference>
<name>A0A1J1INM3_9DIPT</name>
<organism evidence="1 2">
    <name type="scientific">Clunio marinus</name>
    <dbReference type="NCBI Taxonomy" id="568069"/>
    <lineage>
        <taxon>Eukaryota</taxon>
        <taxon>Metazoa</taxon>
        <taxon>Ecdysozoa</taxon>
        <taxon>Arthropoda</taxon>
        <taxon>Hexapoda</taxon>
        <taxon>Insecta</taxon>
        <taxon>Pterygota</taxon>
        <taxon>Neoptera</taxon>
        <taxon>Endopterygota</taxon>
        <taxon>Diptera</taxon>
        <taxon>Nematocera</taxon>
        <taxon>Chironomoidea</taxon>
        <taxon>Chironomidae</taxon>
        <taxon>Clunio</taxon>
    </lineage>
</organism>
<dbReference type="AlphaFoldDB" id="A0A1J1INM3"/>